<dbReference type="Gene3D" id="2.40.10.10">
    <property type="entry name" value="Trypsin-like serine proteases"/>
    <property type="match status" value="1"/>
</dbReference>
<dbReference type="InterPro" id="IPR043504">
    <property type="entry name" value="Peptidase_S1_PA_chymotrypsin"/>
</dbReference>
<evidence type="ECO:0000256" key="2">
    <source>
        <dbReference type="ARBA" id="ARBA00022525"/>
    </source>
</evidence>
<dbReference type="GO" id="GO:0005615">
    <property type="term" value="C:extracellular space"/>
    <property type="evidence" value="ECO:0007669"/>
    <property type="project" value="TreeGrafter"/>
</dbReference>
<organism evidence="8 9">
    <name type="scientific">Spodoptera exigua</name>
    <name type="common">Beet armyworm</name>
    <name type="synonym">Noctua fulgens</name>
    <dbReference type="NCBI Taxonomy" id="7107"/>
    <lineage>
        <taxon>Eukaryota</taxon>
        <taxon>Metazoa</taxon>
        <taxon>Ecdysozoa</taxon>
        <taxon>Arthropoda</taxon>
        <taxon>Hexapoda</taxon>
        <taxon>Insecta</taxon>
        <taxon>Pterygota</taxon>
        <taxon>Neoptera</taxon>
        <taxon>Endopterygota</taxon>
        <taxon>Lepidoptera</taxon>
        <taxon>Glossata</taxon>
        <taxon>Ditrysia</taxon>
        <taxon>Noctuoidea</taxon>
        <taxon>Noctuidae</taxon>
        <taxon>Amphipyrinae</taxon>
        <taxon>Spodoptera</taxon>
    </lineage>
</organism>
<keyword evidence="2" id="KW-0964">Secreted</keyword>
<reference evidence="8" key="1">
    <citation type="submission" date="2020-08" db="EMBL/GenBank/DDBJ databases">
        <title>Spodoptera exigua strain:BAW_Kor-Di-RS1 Genome sequencing and assembly.</title>
        <authorList>
            <person name="Kim J."/>
            <person name="Nam H.Y."/>
            <person name="Kwon M."/>
            <person name="Choi J.H."/>
            <person name="Cho S.R."/>
            <person name="Kim G.-H."/>
        </authorList>
    </citation>
    <scope>NUCLEOTIDE SEQUENCE</scope>
    <source>
        <strain evidence="8">BAW_Kor-Di-RS1</strain>
        <tissue evidence="8">Whole-body</tissue>
    </source>
</reference>
<dbReference type="FunFam" id="2.40.10.10:FF:000166">
    <property type="entry name" value="Trypsin"/>
    <property type="match status" value="1"/>
</dbReference>
<dbReference type="PANTHER" id="PTHR24264">
    <property type="entry name" value="TRYPSIN-RELATED"/>
    <property type="match status" value="1"/>
</dbReference>
<feature type="domain" description="Peptidase S1" evidence="7">
    <location>
        <begin position="285"/>
        <end position="449"/>
    </location>
</feature>
<dbReference type="InterPro" id="IPR009003">
    <property type="entry name" value="Peptidase_S1_PA"/>
</dbReference>
<dbReference type="Pfam" id="PF00089">
    <property type="entry name" value="Trypsin"/>
    <property type="match status" value="1"/>
</dbReference>
<dbReference type="SMART" id="SM00209">
    <property type="entry name" value="TSP1"/>
    <property type="match status" value="2"/>
</dbReference>
<dbReference type="InterPro" id="IPR001314">
    <property type="entry name" value="Peptidase_S1A"/>
</dbReference>
<dbReference type="InterPro" id="IPR018114">
    <property type="entry name" value="TRYPSIN_HIS"/>
</dbReference>
<comment type="subcellular location">
    <subcellularLocation>
        <location evidence="1">Secreted</location>
    </subcellularLocation>
</comment>
<dbReference type="PROSITE" id="PS00134">
    <property type="entry name" value="TRYPSIN_HIS"/>
    <property type="match status" value="1"/>
</dbReference>
<protein>
    <recommendedName>
        <fullName evidence="7">Peptidase S1 domain-containing protein</fullName>
    </recommendedName>
</protein>
<evidence type="ECO:0000256" key="3">
    <source>
        <dbReference type="ARBA" id="ARBA00022670"/>
    </source>
</evidence>
<dbReference type="CDD" id="cd00190">
    <property type="entry name" value="Tryp_SPc"/>
    <property type="match status" value="1"/>
</dbReference>
<gene>
    <name evidence="8" type="ORF">HW555_008770</name>
</gene>
<dbReference type="SMART" id="SM00020">
    <property type="entry name" value="Tryp_SPc"/>
    <property type="match status" value="1"/>
</dbReference>
<dbReference type="GO" id="GO:0004252">
    <property type="term" value="F:serine-type endopeptidase activity"/>
    <property type="evidence" value="ECO:0007669"/>
    <property type="project" value="InterPro"/>
</dbReference>
<dbReference type="PANTHER" id="PTHR24264:SF65">
    <property type="entry name" value="SRCR DOMAIN-CONTAINING PROTEIN"/>
    <property type="match status" value="1"/>
</dbReference>
<dbReference type="GO" id="GO:0006508">
    <property type="term" value="P:proteolysis"/>
    <property type="evidence" value="ECO:0007669"/>
    <property type="project" value="UniProtKB-KW"/>
</dbReference>
<evidence type="ECO:0000313" key="8">
    <source>
        <dbReference type="EMBL" id="KAF9412828.1"/>
    </source>
</evidence>
<evidence type="ECO:0000256" key="6">
    <source>
        <dbReference type="ARBA" id="ARBA00023157"/>
    </source>
</evidence>
<evidence type="ECO:0000256" key="4">
    <source>
        <dbReference type="ARBA" id="ARBA00022801"/>
    </source>
</evidence>
<dbReference type="PROSITE" id="PS50240">
    <property type="entry name" value="TRYPSIN_DOM"/>
    <property type="match status" value="1"/>
</dbReference>
<dbReference type="PROSITE" id="PS50092">
    <property type="entry name" value="TSP1"/>
    <property type="match status" value="1"/>
</dbReference>
<keyword evidence="6" id="KW-1015">Disulfide bond</keyword>
<comment type="caution">
    <text evidence="8">The sequence shown here is derived from an EMBL/GenBank/DDBJ whole genome shotgun (WGS) entry which is preliminary data.</text>
</comment>
<sequence>MARIKPLCVMSQARQVYQPITILMIQKFVIAEKTSEQNKESDRQVHTSFEFLGDICTCLNLCLINKRSIAKTENEVAAQHEDQMIYSEDNNDLDYFDKHNKGSHLKGSSYSSWGRWSPCQDGHRIRRRHCLRRYICGDSLRIEIARVECSIINWQQVRQLKAEDVQRRFRGFSQWSSWSACSRKCTTVRRRHCLRRAICGRQVVRQSAYCYMEGSYCHLWIRSRMQRRKDPGYSTAEFMAATPAPAIHPQDSRAIPPTPPCGRVGRYRGSASARLRQRMRDMVRIIGGRPAPPGKWAWQVAVLNRYKEAFCGGTLVSLRWVVTAAHCVRKRLYVRLGEHDLLLRNRGEVEMKVTEAVIHPRYDPDTVVNDVAMLRLPEPARPDLGHGVACLPAPHQPLPPHTSCVILGWGKKRPTDVHGTRILHEAQVSTIQQSVCRRSYWQYAITDDMDNQQ</sequence>
<dbReference type="AlphaFoldDB" id="A0A835GBY8"/>
<dbReference type="EMBL" id="JACKWZ010000177">
    <property type="protein sequence ID" value="KAF9412828.1"/>
    <property type="molecule type" value="Genomic_DNA"/>
</dbReference>
<dbReference type="InterPro" id="IPR001254">
    <property type="entry name" value="Trypsin_dom"/>
</dbReference>
<evidence type="ECO:0000256" key="1">
    <source>
        <dbReference type="ARBA" id="ARBA00004613"/>
    </source>
</evidence>
<dbReference type="SUPFAM" id="SSF50494">
    <property type="entry name" value="Trypsin-like serine proteases"/>
    <property type="match status" value="1"/>
</dbReference>
<name>A0A835GBY8_SPOEX</name>
<evidence type="ECO:0000259" key="7">
    <source>
        <dbReference type="PROSITE" id="PS50240"/>
    </source>
</evidence>
<keyword evidence="3" id="KW-0645">Protease</keyword>
<proteinExistence type="predicted"/>
<dbReference type="Proteomes" id="UP000648187">
    <property type="component" value="Unassembled WGS sequence"/>
</dbReference>
<keyword evidence="4" id="KW-0378">Hydrolase</keyword>
<accession>A0A835GBY8</accession>
<dbReference type="PRINTS" id="PR00722">
    <property type="entry name" value="CHYMOTRYPSIN"/>
</dbReference>
<keyword evidence="5" id="KW-0720">Serine protease</keyword>
<keyword evidence="9" id="KW-1185">Reference proteome</keyword>
<dbReference type="InterPro" id="IPR050127">
    <property type="entry name" value="Serine_Proteases_S1"/>
</dbReference>
<dbReference type="InterPro" id="IPR000884">
    <property type="entry name" value="TSP1_rpt"/>
</dbReference>
<evidence type="ECO:0000256" key="5">
    <source>
        <dbReference type="ARBA" id="ARBA00022825"/>
    </source>
</evidence>
<evidence type="ECO:0000313" key="9">
    <source>
        <dbReference type="Proteomes" id="UP000648187"/>
    </source>
</evidence>